<evidence type="ECO:0000313" key="3">
    <source>
        <dbReference type="Proteomes" id="UP001190700"/>
    </source>
</evidence>
<sequence length="235" mass="25134">MTFADLDDTFLMGLPIAMTLAYYGAYYVEEAGVIGLDVQPMKSAALFLAWVTFQLLRGWDATGGACQEDAGGVAGSAAGSLQGGVAARKVEESKVVPYGDVHPQQLVPFSVEVYGGSGLGAMPGQMLVVVHRAGRRGVSGGMDPTRIVMTEGAPREEVERFALMNRACEDVIEASDYDSQVRVWKTRGNRQEWENHPAAESQGVDIAEAWSPQVSVGASRPRAAQPSKQQPCLIT</sequence>
<reference evidence="2 3" key="1">
    <citation type="journal article" date="2015" name="Genome Biol. Evol.">
        <title>Comparative Genomics of a Bacterivorous Green Alga Reveals Evolutionary Causalities and Consequences of Phago-Mixotrophic Mode of Nutrition.</title>
        <authorList>
            <person name="Burns J.A."/>
            <person name="Paasch A."/>
            <person name="Narechania A."/>
            <person name="Kim E."/>
        </authorList>
    </citation>
    <scope>NUCLEOTIDE SEQUENCE [LARGE SCALE GENOMIC DNA]</scope>
    <source>
        <strain evidence="2 3">PLY_AMNH</strain>
    </source>
</reference>
<comment type="caution">
    <text evidence="2">The sequence shown here is derived from an EMBL/GenBank/DDBJ whole genome shotgun (WGS) entry which is preliminary data.</text>
</comment>
<name>A0AAE0L689_9CHLO</name>
<keyword evidence="3" id="KW-1185">Reference proteome</keyword>
<gene>
    <name evidence="2" type="ORF">CYMTET_18108</name>
</gene>
<feature type="region of interest" description="Disordered" evidence="1">
    <location>
        <begin position="213"/>
        <end position="235"/>
    </location>
</feature>
<proteinExistence type="predicted"/>
<dbReference type="Proteomes" id="UP001190700">
    <property type="component" value="Unassembled WGS sequence"/>
</dbReference>
<dbReference type="AlphaFoldDB" id="A0AAE0L689"/>
<protein>
    <submittedName>
        <fullName evidence="2">Uncharacterized protein</fullName>
    </submittedName>
</protein>
<dbReference type="EMBL" id="LGRX02008336">
    <property type="protein sequence ID" value="KAK3273661.1"/>
    <property type="molecule type" value="Genomic_DNA"/>
</dbReference>
<organism evidence="2 3">
    <name type="scientific">Cymbomonas tetramitiformis</name>
    <dbReference type="NCBI Taxonomy" id="36881"/>
    <lineage>
        <taxon>Eukaryota</taxon>
        <taxon>Viridiplantae</taxon>
        <taxon>Chlorophyta</taxon>
        <taxon>Pyramimonadophyceae</taxon>
        <taxon>Pyramimonadales</taxon>
        <taxon>Pyramimonadaceae</taxon>
        <taxon>Cymbomonas</taxon>
    </lineage>
</organism>
<evidence type="ECO:0000256" key="1">
    <source>
        <dbReference type="SAM" id="MobiDB-lite"/>
    </source>
</evidence>
<feature type="compositionally biased region" description="Polar residues" evidence="1">
    <location>
        <begin position="226"/>
        <end position="235"/>
    </location>
</feature>
<accession>A0AAE0L689</accession>
<evidence type="ECO:0000313" key="2">
    <source>
        <dbReference type="EMBL" id="KAK3273661.1"/>
    </source>
</evidence>